<dbReference type="Proteomes" id="UP000800093">
    <property type="component" value="Unassembled WGS sequence"/>
</dbReference>
<evidence type="ECO:0000256" key="3">
    <source>
        <dbReference type="ARBA" id="ARBA00022827"/>
    </source>
</evidence>
<dbReference type="GO" id="GO:0004497">
    <property type="term" value="F:monooxygenase activity"/>
    <property type="evidence" value="ECO:0007669"/>
    <property type="project" value="UniProtKB-KW"/>
</dbReference>
<dbReference type="InterPro" id="IPR050493">
    <property type="entry name" value="FAD-dep_Monooxygenase_BioMet"/>
</dbReference>
<keyword evidence="3" id="KW-0274">FAD</keyword>
<name>A0A9P4KA63_9PLEO</name>
<evidence type="ECO:0000256" key="2">
    <source>
        <dbReference type="ARBA" id="ARBA00022630"/>
    </source>
</evidence>
<dbReference type="PANTHER" id="PTHR13789:SF309">
    <property type="entry name" value="PUTATIVE (AFU_ORTHOLOGUE AFUA_6G14510)-RELATED"/>
    <property type="match status" value="1"/>
</dbReference>
<sequence length="433" mass="47371">MAPEHWLASKRIVISGAGISGLSFTLALHTLWQSVSSSPPPSLTLYERDPSAVPTGREGYSLSLRSDRPSAGIQALQKLGLLDKLLEVCVTSLGGPDSKKSKEEGQGGFIVWDKNFKRKLKMRSKTPKGCPVAGMRIHRSALRKTLAEAVSALPGVEIKWNTPITGAHNSASGAVEVELKDGGTTTCDLLIAADGSSSKIRTLLRPRDRLQFAGPTCIFGTTSITMHPSPSPAHTKEFGTVISGKGPALFIAPIDQENIVWSLSFYEDDPSMPKKQPLTHEECNAILAEAKQKGKVFGLKFEEMVDGTEERSVAKFNARDKEGFTHSMHYIQEAKFKGLEGMVVFLGDANHAVSPFAGNGANLALMDGWDFAESLVREGALEGAIKRYDKLAIRRAKQIVQLSHFNIRVMHSEGLRLRLYMMLLRIVKLLFFL</sequence>
<accession>A0A9P4KA63</accession>
<evidence type="ECO:0000313" key="7">
    <source>
        <dbReference type="EMBL" id="KAF2262840.1"/>
    </source>
</evidence>
<dbReference type="PRINTS" id="PR00420">
    <property type="entry name" value="RNGMNOXGNASE"/>
</dbReference>
<reference evidence="8" key="1">
    <citation type="journal article" date="2020" name="Stud. Mycol.">
        <title>101 Dothideomycetes genomes: A test case for predicting lifestyles and emergence of pathogens.</title>
        <authorList>
            <person name="Haridas S."/>
            <person name="Albert R."/>
            <person name="Binder M."/>
            <person name="Bloem J."/>
            <person name="LaButti K."/>
            <person name="Salamov A."/>
            <person name="Andreopoulos B."/>
            <person name="Baker S."/>
            <person name="Barry K."/>
            <person name="Bills G."/>
            <person name="Bluhm B."/>
            <person name="Cannon C."/>
            <person name="Castanera R."/>
            <person name="Culley D."/>
            <person name="Daum C."/>
            <person name="Ezra D."/>
            <person name="Gonzalez J."/>
            <person name="Henrissat B."/>
            <person name="Kuo A."/>
            <person name="Liang C."/>
            <person name="Lipzen A."/>
            <person name="Lutzoni F."/>
            <person name="Magnuson J."/>
            <person name="Mondo S."/>
            <person name="Nolan M."/>
            <person name="Ohm R."/>
            <person name="Pangilinan J."/>
            <person name="Park H.-J."/>
            <person name="Ramirez L."/>
            <person name="Alfaro M."/>
            <person name="Sun H."/>
            <person name="Tritt A."/>
            <person name="Yoshinaga Y."/>
            <person name="Zwiers L.-H."/>
            <person name="Turgeon B."/>
            <person name="Goodwin S."/>
            <person name="Spatafora J."/>
            <person name="Crous P."/>
            <person name="Grigoriev I."/>
        </authorList>
    </citation>
    <scope>NUCLEOTIDE SEQUENCE [LARGE SCALE GENOMIC DNA]</scope>
    <source>
        <strain evidence="8">CBS 304.66</strain>
    </source>
</reference>
<dbReference type="AlphaFoldDB" id="A0A9P4KA63"/>
<dbReference type="Gene3D" id="3.50.50.60">
    <property type="entry name" value="FAD/NAD(P)-binding domain"/>
    <property type="match status" value="1"/>
</dbReference>
<dbReference type="PANTHER" id="PTHR13789">
    <property type="entry name" value="MONOOXYGENASE"/>
    <property type="match status" value="1"/>
</dbReference>
<proteinExistence type="inferred from homology"/>
<evidence type="ECO:0000313" key="8">
    <source>
        <dbReference type="Proteomes" id="UP000800093"/>
    </source>
</evidence>
<protein>
    <submittedName>
        <fullName evidence="7">FAD/NAD(P)-binding domain-containing protein</fullName>
    </submittedName>
</protein>
<comment type="similarity">
    <text evidence="1">Belongs to the paxM FAD-dependent monooxygenase family.</text>
</comment>
<feature type="domain" description="FAD-binding" evidence="6">
    <location>
        <begin position="136"/>
        <end position="402"/>
    </location>
</feature>
<organism evidence="7 8">
    <name type="scientific">Lojkania enalia</name>
    <dbReference type="NCBI Taxonomy" id="147567"/>
    <lineage>
        <taxon>Eukaryota</taxon>
        <taxon>Fungi</taxon>
        <taxon>Dikarya</taxon>
        <taxon>Ascomycota</taxon>
        <taxon>Pezizomycotina</taxon>
        <taxon>Dothideomycetes</taxon>
        <taxon>Pleosporomycetidae</taxon>
        <taxon>Pleosporales</taxon>
        <taxon>Pleosporales incertae sedis</taxon>
        <taxon>Lojkania</taxon>
    </lineage>
</organism>
<gene>
    <name evidence="7" type="ORF">CC78DRAFT_554349</name>
</gene>
<keyword evidence="4" id="KW-0560">Oxidoreductase</keyword>
<evidence type="ECO:0000256" key="1">
    <source>
        <dbReference type="ARBA" id="ARBA00007992"/>
    </source>
</evidence>
<evidence type="ECO:0000259" key="6">
    <source>
        <dbReference type="Pfam" id="PF01494"/>
    </source>
</evidence>
<keyword evidence="5" id="KW-0503">Monooxygenase</keyword>
<dbReference type="InterPro" id="IPR002938">
    <property type="entry name" value="FAD-bd"/>
</dbReference>
<dbReference type="InterPro" id="IPR036188">
    <property type="entry name" value="FAD/NAD-bd_sf"/>
</dbReference>
<evidence type="ECO:0000256" key="5">
    <source>
        <dbReference type="ARBA" id="ARBA00023033"/>
    </source>
</evidence>
<keyword evidence="2" id="KW-0285">Flavoprotein</keyword>
<dbReference type="GO" id="GO:0071949">
    <property type="term" value="F:FAD binding"/>
    <property type="evidence" value="ECO:0007669"/>
    <property type="project" value="InterPro"/>
</dbReference>
<dbReference type="Pfam" id="PF01494">
    <property type="entry name" value="FAD_binding_3"/>
    <property type="match status" value="1"/>
</dbReference>
<dbReference type="OrthoDB" id="655030at2759"/>
<comment type="caution">
    <text evidence="7">The sequence shown here is derived from an EMBL/GenBank/DDBJ whole genome shotgun (WGS) entry which is preliminary data.</text>
</comment>
<keyword evidence="8" id="KW-1185">Reference proteome</keyword>
<dbReference type="SUPFAM" id="SSF51905">
    <property type="entry name" value="FAD/NAD(P)-binding domain"/>
    <property type="match status" value="1"/>
</dbReference>
<dbReference type="EMBL" id="ML986635">
    <property type="protein sequence ID" value="KAF2262840.1"/>
    <property type="molecule type" value="Genomic_DNA"/>
</dbReference>
<evidence type="ECO:0000256" key="4">
    <source>
        <dbReference type="ARBA" id="ARBA00023002"/>
    </source>
</evidence>